<dbReference type="OrthoDB" id="6378814at2759"/>
<evidence type="ECO:0000313" key="2">
    <source>
        <dbReference type="EMBL" id="MPC55909.1"/>
    </source>
</evidence>
<dbReference type="PANTHER" id="PTHR21301:SF10">
    <property type="entry name" value="REVERSE TRANSCRIPTASE DOMAIN-CONTAINING PROTEIN"/>
    <property type="match status" value="1"/>
</dbReference>
<sequence length="204" mass="23917">MPFLDVLVKQEHGKIITSVYTKPMNPGYCLNGRSEYPHKYKDSTIEAYILRALRHCSTWKQMHKEIARATQVLINNDFAERDIKRQTKNKKKKIIDGMFYNKQDKEKKDEIKIFYKETFSTAYKEDESIIQQIVKRNIKPSHPDKVPKLIIYYKTKTTGHLLKNNPAKEKESLQKSHLFSSRVLLSTMIPCSSCRSFLVDVTPM</sequence>
<accession>A0A5B7GED2</accession>
<protein>
    <recommendedName>
        <fullName evidence="1">Helix-turn-helix domain-containing protein</fullName>
    </recommendedName>
</protein>
<proteinExistence type="predicted"/>
<comment type="caution">
    <text evidence="2">The sequence shown here is derived from an EMBL/GenBank/DDBJ whole genome shotgun (WGS) entry which is preliminary data.</text>
</comment>
<dbReference type="AlphaFoldDB" id="A0A5B7GED2"/>
<dbReference type="Proteomes" id="UP000324222">
    <property type="component" value="Unassembled WGS sequence"/>
</dbReference>
<name>A0A5B7GED2_PORTR</name>
<organism evidence="2 3">
    <name type="scientific">Portunus trituberculatus</name>
    <name type="common">Swimming crab</name>
    <name type="synonym">Neptunus trituberculatus</name>
    <dbReference type="NCBI Taxonomy" id="210409"/>
    <lineage>
        <taxon>Eukaryota</taxon>
        <taxon>Metazoa</taxon>
        <taxon>Ecdysozoa</taxon>
        <taxon>Arthropoda</taxon>
        <taxon>Crustacea</taxon>
        <taxon>Multicrustacea</taxon>
        <taxon>Malacostraca</taxon>
        <taxon>Eumalacostraca</taxon>
        <taxon>Eucarida</taxon>
        <taxon>Decapoda</taxon>
        <taxon>Pleocyemata</taxon>
        <taxon>Brachyura</taxon>
        <taxon>Eubrachyura</taxon>
        <taxon>Portunoidea</taxon>
        <taxon>Portunidae</taxon>
        <taxon>Portuninae</taxon>
        <taxon>Portunus</taxon>
    </lineage>
</organism>
<dbReference type="EMBL" id="VSRR010013537">
    <property type="protein sequence ID" value="MPC55909.1"/>
    <property type="molecule type" value="Genomic_DNA"/>
</dbReference>
<reference evidence="2 3" key="1">
    <citation type="submission" date="2019-05" db="EMBL/GenBank/DDBJ databases">
        <title>Another draft genome of Portunus trituberculatus and its Hox gene families provides insights of decapod evolution.</title>
        <authorList>
            <person name="Jeong J.-H."/>
            <person name="Song I."/>
            <person name="Kim S."/>
            <person name="Choi T."/>
            <person name="Kim D."/>
            <person name="Ryu S."/>
            <person name="Kim W."/>
        </authorList>
    </citation>
    <scope>NUCLEOTIDE SEQUENCE [LARGE SCALE GENOMIC DNA]</scope>
    <source>
        <tissue evidence="2">Muscle</tissue>
    </source>
</reference>
<dbReference type="Pfam" id="PF26215">
    <property type="entry name" value="HTH_animal"/>
    <property type="match status" value="1"/>
</dbReference>
<evidence type="ECO:0000259" key="1">
    <source>
        <dbReference type="Pfam" id="PF26215"/>
    </source>
</evidence>
<dbReference type="InterPro" id="IPR058912">
    <property type="entry name" value="HTH_animal"/>
</dbReference>
<dbReference type="PANTHER" id="PTHR21301">
    <property type="entry name" value="REVERSE TRANSCRIPTASE"/>
    <property type="match status" value="1"/>
</dbReference>
<gene>
    <name evidence="2" type="ORF">E2C01_049854</name>
</gene>
<feature type="domain" description="Helix-turn-helix" evidence="1">
    <location>
        <begin position="28"/>
        <end position="87"/>
    </location>
</feature>
<keyword evidence="3" id="KW-1185">Reference proteome</keyword>
<evidence type="ECO:0000313" key="3">
    <source>
        <dbReference type="Proteomes" id="UP000324222"/>
    </source>
</evidence>